<dbReference type="NCBIfam" id="TIGR01011">
    <property type="entry name" value="rpsB_bact"/>
    <property type="match status" value="1"/>
</dbReference>
<dbReference type="PROSITE" id="PS00963">
    <property type="entry name" value="RIBOSOMAL_S2_2"/>
    <property type="match status" value="1"/>
</dbReference>
<dbReference type="STRING" id="1116472.MGMO_105c00750"/>
<dbReference type="InterPro" id="IPR023591">
    <property type="entry name" value="Ribosomal_uS2_flav_dom_sf"/>
</dbReference>
<evidence type="ECO:0000256" key="6">
    <source>
        <dbReference type="RuleBase" id="RU003631"/>
    </source>
</evidence>
<dbReference type="GO" id="GO:0022627">
    <property type="term" value="C:cytosolic small ribosomal subunit"/>
    <property type="evidence" value="ECO:0007669"/>
    <property type="project" value="TreeGrafter"/>
</dbReference>
<dbReference type="PATRIC" id="fig|1116472.3.peg.2907"/>
<keyword evidence="3 5" id="KW-0687">Ribonucleoprotein</keyword>
<dbReference type="HAMAP" id="MF_00291_B">
    <property type="entry name" value="Ribosomal_uS2_B"/>
    <property type="match status" value="1"/>
</dbReference>
<comment type="caution">
    <text evidence="7">The sequence shown here is derived from an EMBL/GenBank/DDBJ whole genome shotgun (WGS) entry which is preliminary data.</text>
</comment>
<reference evidence="7 8" key="1">
    <citation type="journal article" date="2013" name="Genome Announc.">
        <title>Draft Genome Sequence of the Methanotrophic Gammaproteobacterium Methyloglobulus morosus DSM 22980 Strain KoM1.</title>
        <authorList>
            <person name="Poehlein A."/>
            <person name="Deutzmann J.S."/>
            <person name="Daniel R."/>
            <person name="Simeonova D.D."/>
        </authorList>
    </citation>
    <scope>NUCLEOTIDE SEQUENCE [LARGE SCALE GENOMIC DNA]</scope>
    <source>
        <strain evidence="7 8">KoM1</strain>
    </source>
</reference>
<dbReference type="PRINTS" id="PR00395">
    <property type="entry name" value="RIBOSOMALS2"/>
</dbReference>
<dbReference type="GO" id="GO:0006412">
    <property type="term" value="P:translation"/>
    <property type="evidence" value="ECO:0007669"/>
    <property type="project" value="UniProtKB-UniRule"/>
</dbReference>
<dbReference type="PANTHER" id="PTHR12534:SF0">
    <property type="entry name" value="SMALL RIBOSOMAL SUBUNIT PROTEIN US2M"/>
    <property type="match status" value="1"/>
</dbReference>
<dbReference type="OrthoDB" id="9808036at2"/>
<keyword evidence="2 5" id="KW-0689">Ribosomal protein</keyword>
<dbReference type="InterPro" id="IPR001865">
    <property type="entry name" value="Ribosomal_uS2"/>
</dbReference>
<evidence type="ECO:0000256" key="1">
    <source>
        <dbReference type="ARBA" id="ARBA00006242"/>
    </source>
</evidence>
<evidence type="ECO:0000313" key="7">
    <source>
        <dbReference type="EMBL" id="ESS71419.1"/>
    </source>
</evidence>
<evidence type="ECO:0000256" key="5">
    <source>
        <dbReference type="HAMAP-Rule" id="MF_00291"/>
    </source>
</evidence>
<evidence type="ECO:0000256" key="4">
    <source>
        <dbReference type="ARBA" id="ARBA00035256"/>
    </source>
</evidence>
<dbReference type="EMBL" id="AYLO01000100">
    <property type="protein sequence ID" value="ESS71419.1"/>
    <property type="molecule type" value="Genomic_DNA"/>
</dbReference>
<dbReference type="CDD" id="cd01425">
    <property type="entry name" value="RPS2"/>
    <property type="match status" value="1"/>
</dbReference>
<dbReference type="Pfam" id="PF00318">
    <property type="entry name" value="Ribosomal_S2"/>
    <property type="match status" value="1"/>
</dbReference>
<dbReference type="SUPFAM" id="SSF52313">
    <property type="entry name" value="Ribosomal protein S2"/>
    <property type="match status" value="1"/>
</dbReference>
<dbReference type="InterPro" id="IPR005706">
    <property type="entry name" value="Ribosomal_uS2_bac/mit/plastid"/>
</dbReference>
<evidence type="ECO:0000256" key="2">
    <source>
        <dbReference type="ARBA" id="ARBA00022980"/>
    </source>
</evidence>
<dbReference type="Gene3D" id="1.10.287.610">
    <property type="entry name" value="Helix hairpin bin"/>
    <property type="match status" value="1"/>
</dbReference>
<dbReference type="AlphaFoldDB" id="V5BU67"/>
<organism evidence="7 8">
    <name type="scientific">Methyloglobulus morosus KoM1</name>
    <dbReference type="NCBI Taxonomy" id="1116472"/>
    <lineage>
        <taxon>Bacteria</taxon>
        <taxon>Pseudomonadati</taxon>
        <taxon>Pseudomonadota</taxon>
        <taxon>Gammaproteobacteria</taxon>
        <taxon>Methylococcales</taxon>
        <taxon>Methylococcaceae</taxon>
        <taxon>Methyloglobulus</taxon>
    </lineage>
</organism>
<dbReference type="Proteomes" id="UP000017842">
    <property type="component" value="Unassembled WGS sequence"/>
</dbReference>
<evidence type="ECO:0000256" key="3">
    <source>
        <dbReference type="ARBA" id="ARBA00023274"/>
    </source>
</evidence>
<dbReference type="GO" id="GO:0003735">
    <property type="term" value="F:structural constituent of ribosome"/>
    <property type="evidence" value="ECO:0007669"/>
    <property type="project" value="InterPro"/>
</dbReference>
<proteinExistence type="inferred from homology"/>
<comment type="similarity">
    <text evidence="1 5 6">Belongs to the universal ribosomal protein uS2 family.</text>
</comment>
<sequence>MSAVTMRQMLEAGVHFGHQTRYWNPKMANYLFGSRNKIHIINLEKTLPMYNDAMNYLGQMAANKGTVLFVGTKKSARKAVAEEALRCGMPYVNHRWLGGMLTNFKTIKKSVSRLKELEAMKTDGTLYQRFGKKEALGMERELEKLERSLGGIKDMKGVPDVIFVMDVGYEKNAIGEAKKLGIPVVGVVDSNNSPENVDYIIPGNDDSIRAVKLYCEGVAAAVIDAKSAALGMSAKADDFVEETAIESQAD</sequence>
<dbReference type="eggNOG" id="COG0052">
    <property type="taxonomic scope" value="Bacteria"/>
</dbReference>
<keyword evidence="8" id="KW-1185">Reference proteome</keyword>
<dbReference type="InterPro" id="IPR018130">
    <property type="entry name" value="Ribosomal_uS2_CS"/>
</dbReference>
<dbReference type="RefSeq" id="WP_023495590.1">
    <property type="nucleotide sequence ID" value="NZ_AYLO01000100.1"/>
</dbReference>
<dbReference type="PANTHER" id="PTHR12534">
    <property type="entry name" value="30S RIBOSOMAL PROTEIN S2 PROKARYOTIC AND ORGANELLAR"/>
    <property type="match status" value="1"/>
</dbReference>
<name>V5BU67_9GAMM</name>
<protein>
    <recommendedName>
        <fullName evidence="4 5">Small ribosomal subunit protein uS2</fullName>
    </recommendedName>
</protein>
<dbReference type="PROSITE" id="PS00962">
    <property type="entry name" value="RIBOSOMAL_S2_1"/>
    <property type="match status" value="1"/>
</dbReference>
<dbReference type="FunFam" id="1.10.287.610:FF:000001">
    <property type="entry name" value="30S ribosomal protein S2"/>
    <property type="match status" value="1"/>
</dbReference>
<gene>
    <name evidence="5 7" type="primary">rpsB</name>
    <name evidence="7" type="ORF">MGMO_105c00750</name>
</gene>
<accession>V5BU67</accession>
<evidence type="ECO:0000313" key="8">
    <source>
        <dbReference type="Proteomes" id="UP000017842"/>
    </source>
</evidence>
<dbReference type="Gene3D" id="3.40.50.10490">
    <property type="entry name" value="Glucose-6-phosphate isomerase like protein, domain 1"/>
    <property type="match status" value="1"/>
</dbReference>